<keyword evidence="1" id="KW-1133">Transmembrane helix</keyword>
<sequence>MGRKIELSNDAPFVVRLPPEASQGDKVLTSFPSVVACAAGVDQCAICLEEVGPAEVLTELSQSSARRFCSRGRVFLSCTFFLSQSFLDILTVYSLTSFLLSQSFLSEKR</sequence>
<feature type="transmembrane region" description="Helical" evidence="1">
    <location>
        <begin position="74"/>
        <end position="100"/>
    </location>
</feature>
<proteinExistence type="predicted"/>
<dbReference type="EMBL" id="CAUYUJ010009724">
    <property type="protein sequence ID" value="CAK0827527.1"/>
    <property type="molecule type" value="Genomic_DNA"/>
</dbReference>
<comment type="caution">
    <text evidence="2">The sequence shown here is derived from an EMBL/GenBank/DDBJ whole genome shotgun (WGS) entry which is preliminary data.</text>
</comment>
<protein>
    <submittedName>
        <fullName evidence="2">Uncharacterized protein</fullName>
    </submittedName>
</protein>
<evidence type="ECO:0000313" key="3">
    <source>
        <dbReference type="Proteomes" id="UP001189429"/>
    </source>
</evidence>
<keyword evidence="3" id="KW-1185">Reference proteome</keyword>
<name>A0ABN9S8H0_9DINO</name>
<keyword evidence="1" id="KW-0812">Transmembrane</keyword>
<evidence type="ECO:0000313" key="2">
    <source>
        <dbReference type="EMBL" id="CAK0827527.1"/>
    </source>
</evidence>
<accession>A0ABN9S8H0</accession>
<organism evidence="2 3">
    <name type="scientific">Prorocentrum cordatum</name>
    <dbReference type="NCBI Taxonomy" id="2364126"/>
    <lineage>
        <taxon>Eukaryota</taxon>
        <taxon>Sar</taxon>
        <taxon>Alveolata</taxon>
        <taxon>Dinophyceae</taxon>
        <taxon>Prorocentrales</taxon>
        <taxon>Prorocentraceae</taxon>
        <taxon>Prorocentrum</taxon>
    </lineage>
</organism>
<reference evidence="2" key="1">
    <citation type="submission" date="2023-10" db="EMBL/GenBank/DDBJ databases">
        <authorList>
            <person name="Chen Y."/>
            <person name="Shah S."/>
            <person name="Dougan E. K."/>
            <person name="Thang M."/>
            <person name="Chan C."/>
        </authorList>
    </citation>
    <scope>NUCLEOTIDE SEQUENCE [LARGE SCALE GENOMIC DNA]</scope>
</reference>
<dbReference type="Proteomes" id="UP001189429">
    <property type="component" value="Unassembled WGS sequence"/>
</dbReference>
<keyword evidence="1" id="KW-0472">Membrane</keyword>
<gene>
    <name evidence="2" type="ORF">PCOR1329_LOCUS27040</name>
</gene>
<evidence type="ECO:0000256" key="1">
    <source>
        <dbReference type="SAM" id="Phobius"/>
    </source>
</evidence>